<dbReference type="RefSeq" id="WP_015206861.1">
    <property type="nucleotide sequence ID" value="NC_019757.1"/>
</dbReference>
<accession>K9WTC1</accession>
<protein>
    <submittedName>
        <fullName evidence="4">Uncharacterized protein</fullName>
    </submittedName>
</protein>
<feature type="coiled-coil region" evidence="1">
    <location>
        <begin position="27"/>
        <end position="68"/>
    </location>
</feature>
<dbReference type="OrthoDB" id="425114at2"/>
<dbReference type="STRING" id="56107.Cylst_1315"/>
<evidence type="ECO:0000256" key="3">
    <source>
        <dbReference type="SAM" id="Phobius"/>
    </source>
</evidence>
<dbReference type="PATRIC" id="fig|56107.3.peg.1493"/>
<dbReference type="AlphaFoldDB" id="K9WTC1"/>
<dbReference type="HOGENOM" id="CLU_107037_0_0_3"/>
<dbReference type="eggNOG" id="ENOG5032ZNT">
    <property type="taxonomic scope" value="Bacteria"/>
</dbReference>
<evidence type="ECO:0000313" key="4">
    <source>
        <dbReference type="EMBL" id="AFZ23605.1"/>
    </source>
</evidence>
<sequence>MRTTTGSVHSHPPTTPGYSPSVPLSVYRELTAELQATQAKSDALTAKNHQLAQENQLLRQEIAKVVESCLQLQKLVDSSAAPVSPPVPRAATQAKSPTKHPANPAPPRQQANRVPPQKSRRDDFVDTSFPIREPVFIEEQEVRYYAVPKPEVKELSGWLLVFTIFFIMVTAFGAGYLVVRPLFANQNN</sequence>
<keyword evidence="3" id="KW-1133">Transmembrane helix</keyword>
<feature type="region of interest" description="Disordered" evidence="2">
    <location>
        <begin position="80"/>
        <end position="124"/>
    </location>
</feature>
<reference evidence="4 5" key="1">
    <citation type="submission" date="2012-06" db="EMBL/GenBank/DDBJ databases">
        <title>Finished chromosome of genome of Cylindrospermum stagnale PCC 7417.</title>
        <authorList>
            <consortium name="US DOE Joint Genome Institute"/>
            <person name="Gugger M."/>
            <person name="Coursin T."/>
            <person name="Rippka R."/>
            <person name="Tandeau De Marsac N."/>
            <person name="Huntemann M."/>
            <person name="Wei C.-L."/>
            <person name="Han J."/>
            <person name="Detter J.C."/>
            <person name="Han C."/>
            <person name="Tapia R."/>
            <person name="Chen A."/>
            <person name="Kyrpides N."/>
            <person name="Mavromatis K."/>
            <person name="Markowitz V."/>
            <person name="Szeto E."/>
            <person name="Ivanova N."/>
            <person name="Pagani I."/>
            <person name="Pati A."/>
            <person name="Goodwin L."/>
            <person name="Nordberg H.P."/>
            <person name="Cantor M.N."/>
            <person name="Hua S.X."/>
            <person name="Woyke T."/>
            <person name="Kerfeld C.A."/>
        </authorList>
    </citation>
    <scope>NUCLEOTIDE SEQUENCE [LARGE SCALE GENOMIC DNA]</scope>
    <source>
        <strain evidence="4 5">PCC 7417</strain>
    </source>
</reference>
<gene>
    <name evidence="4" type="ORF">Cylst_1315</name>
</gene>
<feature type="region of interest" description="Disordered" evidence="2">
    <location>
        <begin position="1"/>
        <end position="22"/>
    </location>
</feature>
<organism evidence="4 5">
    <name type="scientific">Cylindrospermum stagnale PCC 7417</name>
    <dbReference type="NCBI Taxonomy" id="56107"/>
    <lineage>
        <taxon>Bacteria</taxon>
        <taxon>Bacillati</taxon>
        <taxon>Cyanobacteriota</taxon>
        <taxon>Cyanophyceae</taxon>
        <taxon>Nostocales</taxon>
        <taxon>Nostocaceae</taxon>
        <taxon>Cylindrospermum</taxon>
    </lineage>
</organism>
<keyword evidence="1" id="KW-0175">Coiled coil</keyword>
<dbReference type="KEGG" id="csg:Cylst_1315"/>
<evidence type="ECO:0000256" key="1">
    <source>
        <dbReference type="SAM" id="Coils"/>
    </source>
</evidence>
<feature type="transmembrane region" description="Helical" evidence="3">
    <location>
        <begin position="158"/>
        <end position="179"/>
    </location>
</feature>
<keyword evidence="3" id="KW-0472">Membrane</keyword>
<evidence type="ECO:0000256" key="2">
    <source>
        <dbReference type="SAM" id="MobiDB-lite"/>
    </source>
</evidence>
<name>K9WTC1_9NOST</name>
<evidence type="ECO:0000313" key="5">
    <source>
        <dbReference type="Proteomes" id="UP000010475"/>
    </source>
</evidence>
<dbReference type="Proteomes" id="UP000010475">
    <property type="component" value="Chromosome"/>
</dbReference>
<dbReference type="EMBL" id="CP003642">
    <property type="protein sequence ID" value="AFZ23605.1"/>
    <property type="molecule type" value="Genomic_DNA"/>
</dbReference>
<keyword evidence="3" id="KW-0812">Transmembrane</keyword>
<proteinExistence type="predicted"/>
<keyword evidence="5" id="KW-1185">Reference proteome</keyword>